<dbReference type="EMBL" id="ALNK01000005">
    <property type="protein sequence ID" value="EJU24480.1"/>
    <property type="molecule type" value="Genomic_DNA"/>
</dbReference>
<feature type="transmembrane region" description="Helical" evidence="10">
    <location>
        <begin position="22"/>
        <end position="42"/>
    </location>
</feature>
<organism evidence="13 14">
    <name type="scientific">Peptoanaerobacter stomatis</name>
    <dbReference type="NCBI Taxonomy" id="796937"/>
    <lineage>
        <taxon>Bacteria</taxon>
        <taxon>Bacillati</taxon>
        <taxon>Bacillota</taxon>
        <taxon>Clostridia</taxon>
        <taxon>Peptostreptococcales</taxon>
        <taxon>Filifactoraceae</taxon>
        <taxon>Peptoanaerobacter</taxon>
    </lineage>
</organism>
<evidence type="ECO:0000256" key="2">
    <source>
        <dbReference type="ARBA" id="ARBA00022448"/>
    </source>
</evidence>
<dbReference type="PANTHER" id="PTHR12428">
    <property type="entry name" value="OXA1"/>
    <property type="match status" value="1"/>
</dbReference>
<evidence type="ECO:0000256" key="8">
    <source>
        <dbReference type="ARBA" id="ARBA00023186"/>
    </source>
</evidence>
<accession>V9HKL7</accession>
<evidence type="ECO:0000313" key="12">
    <source>
        <dbReference type="EMBL" id="EHL17533.1"/>
    </source>
</evidence>
<evidence type="ECO:0000256" key="10">
    <source>
        <dbReference type="SAM" id="Phobius"/>
    </source>
</evidence>
<comment type="caution">
    <text evidence="13">The sequence shown here is derived from an EMBL/GenBank/DDBJ whole genome shotgun (WGS) entry which is preliminary data.</text>
</comment>
<dbReference type="NCBIfam" id="TIGR03592">
    <property type="entry name" value="yidC_oxa1_cterm"/>
    <property type="match status" value="1"/>
</dbReference>
<gene>
    <name evidence="13" type="ORF">HMPREF1143_1171</name>
    <name evidence="12" type="ORF">HMPREF9630_01669</name>
</gene>
<evidence type="ECO:0000313" key="14">
    <source>
        <dbReference type="Proteomes" id="UP000005244"/>
    </source>
</evidence>
<dbReference type="Proteomes" id="UP000005244">
    <property type="component" value="Unassembled WGS sequence"/>
</dbReference>
<feature type="transmembrane region" description="Helical" evidence="10">
    <location>
        <begin position="141"/>
        <end position="162"/>
    </location>
</feature>
<evidence type="ECO:0000256" key="1">
    <source>
        <dbReference type="ARBA" id="ARBA00004651"/>
    </source>
</evidence>
<protein>
    <submittedName>
        <fullName evidence="13">60Kd inner membrane protein</fullName>
    </submittedName>
    <submittedName>
        <fullName evidence="12">YidC/Oxa1 family membrane protein insertase</fullName>
    </submittedName>
</protein>
<dbReference type="Pfam" id="PF02096">
    <property type="entry name" value="60KD_IMP"/>
    <property type="match status" value="1"/>
</dbReference>
<evidence type="ECO:0000313" key="13">
    <source>
        <dbReference type="EMBL" id="EJU24480.1"/>
    </source>
</evidence>
<dbReference type="InterPro" id="IPR001708">
    <property type="entry name" value="YidC/ALB3/OXA1/COX18"/>
</dbReference>
<dbReference type="InterPro" id="IPR028055">
    <property type="entry name" value="YidC/Oxa/ALB_C"/>
</dbReference>
<dbReference type="OrthoDB" id="9780552at2"/>
<proteinExistence type="inferred from homology"/>
<keyword evidence="4 9" id="KW-0812">Transmembrane</keyword>
<feature type="domain" description="Membrane insertase YidC/Oxa/ALB C-terminal" evidence="11">
    <location>
        <begin position="22"/>
        <end position="226"/>
    </location>
</feature>
<evidence type="ECO:0000259" key="11">
    <source>
        <dbReference type="Pfam" id="PF02096"/>
    </source>
</evidence>
<accession>J6HHM9</accession>
<dbReference type="GO" id="GO:0015031">
    <property type="term" value="P:protein transport"/>
    <property type="evidence" value="ECO:0007669"/>
    <property type="project" value="UniProtKB-KW"/>
</dbReference>
<keyword evidence="6 10" id="KW-1133">Transmembrane helix</keyword>
<dbReference type="CDD" id="cd20070">
    <property type="entry name" value="5TM_YidC_Alb3"/>
    <property type="match status" value="1"/>
</dbReference>
<keyword evidence="2" id="KW-0813">Transport</keyword>
<feature type="transmembrane region" description="Helical" evidence="10">
    <location>
        <begin position="85"/>
        <end position="108"/>
    </location>
</feature>
<comment type="similarity">
    <text evidence="9">Belongs to the OXA1/ALB3/YidC family.</text>
</comment>
<evidence type="ECO:0000256" key="9">
    <source>
        <dbReference type="RuleBase" id="RU003945"/>
    </source>
</evidence>
<dbReference type="RefSeq" id="WP_009527826.1">
    <property type="nucleotide sequence ID" value="NZ_ALNK01000005.1"/>
</dbReference>
<keyword evidence="8" id="KW-0143">Chaperone</keyword>
<evidence type="ECO:0000256" key="3">
    <source>
        <dbReference type="ARBA" id="ARBA00022475"/>
    </source>
</evidence>
<dbReference type="HOGENOM" id="CLU_036138_4_2_9"/>
<dbReference type="GO" id="GO:0051205">
    <property type="term" value="P:protein insertion into membrane"/>
    <property type="evidence" value="ECO:0007669"/>
    <property type="project" value="TreeGrafter"/>
</dbReference>
<sequence>MNQISIWFGHLLKLFYDMSNNYALSIILFTIVTKFILLPLTFSQMRSMNAMKTIQPKVDEINKKYKGNPQKQSEKLSQLYKENGVNPAAGCLPLLIQFPILIAMYRVVREPIKYVFLNETAYNLVDKGFFWIKSLEVPDVIAIQGINLPYILPVLSALFTYVQMQMSMSRSSSSSSSNATAEGMNKTMTYMMPLMMLIWGINLPAGLILYWATGTLVQILQQYLIGKYEYHMNFRDDDRSNKRDSQASIKKKNNR</sequence>
<dbReference type="GO" id="GO:0032977">
    <property type="term" value="F:membrane insertase activity"/>
    <property type="evidence" value="ECO:0007669"/>
    <property type="project" value="InterPro"/>
</dbReference>
<evidence type="ECO:0000256" key="4">
    <source>
        <dbReference type="ARBA" id="ARBA00022692"/>
    </source>
</evidence>
<feature type="transmembrane region" description="Helical" evidence="10">
    <location>
        <begin position="194"/>
        <end position="212"/>
    </location>
</feature>
<dbReference type="Proteomes" id="UP000017818">
    <property type="component" value="Unassembled WGS sequence"/>
</dbReference>
<reference evidence="13 14" key="2">
    <citation type="submission" date="2012-07" db="EMBL/GenBank/DDBJ databases">
        <authorList>
            <person name="Durkin A.S."/>
            <person name="McCorrison J."/>
            <person name="Torralba M."/>
            <person name="Gillis M."/>
            <person name="Methe B."/>
            <person name="Sutton G."/>
            <person name="Nelson K.E."/>
        </authorList>
    </citation>
    <scope>NUCLEOTIDE SEQUENCE [LARGE SCALE GENOMIC DNA]</scope>
    <source>
        <strain evidence="13 14">OBRC8</strain>
    </source>
</reference>
<evidence type="ECO:0000256" key="6">
    <source>
        <dbReference type="ARBA" id="ARBA00022989"/>
    </source>
</evidence>
<name>J6HHM9_9FIRM</name>
<keyword evidence="5" id="KW-0653">Protein transport</keyword>
<keyword evidence="3" id="KW-1003">Cell membrane</keyword>
<dbReference type="EMBL" id="AFZF02000010">
    <property type="protein sequence ID" value="EHL17533.1"/>
    <property type="molecule type" value="Genomic_DNA"/>
</dbReference>
<evidence type="ECO:0000313" key="15">
    <source>
        <dbReference type="Proteomes" id="UP000017818"/>
    </source>
</evidence>
<dbReference type="PANTHER" id="PTHR12428:SF65">
    <property type="entry name" value="CYTOCHROME C OXIDASE ASSEMBLY PROTEIN COX18, MITOCHONDRIAL"/>
    <property type="match status" value="1"/>
</dbReference>
<keyword evidence="14" id="KW-1185">Reference proteome</keyword>
<dbReference type="AlphaFoldDB" id="J6HHM9"/>
<reference evidence="12 15" key="1">
    <citation type="submission" date="2012-05" db="EMBL/GenBank/DDBJ databases">
        <title>The Genome Sequence of Eubacteriaceae bacterium CM2.</title>
        <authorList>
            <consortium name="The Broad Institute Genome Sequencing Platform"/>
            <person name="Earl A."/>
            <person name="Ward D."/>
            <person name="Feldgarden M."/>
            <person name="Gevers D."/>
            <person name="Sizova M."/>
            <person name="Hazen A."/>
            <person name="Epstein S."/>
            <person name="Walker B."/>
            <person name="Young S.K."/>
            <person name="Zeng Q."/>
            <person name="Gargeya S."/>
            <person name="Fitzgerald M."/>
            <person name="Haas B."/>
            <person name="Abouelleil A."/>
            <person name="Alvarado L."/>
            <person name="Arachchi H.M."/>
            <person name="Berlin A."/>
            <person name="Chapman S.B."/>
            <person name="Goldberg J."/>
            <person name="Griggs A."/>
            <person name="Gujja S."/>
            <person name="Hansen M."/>
            <person name="Howarth C."/>
            <person name="Imamovic A."/>
            <person name="Larimer J."/>
            <person name="McCowen C."/>
            <person name="Montmayeur A."/>
            <person name="Murphy C."/>
            <person name="Neiman D."/>
            <person name="Pearson M."/>
            <person name="Priest M."/>
            <person name="Roberts A."/>
            <person name="Saif S."/>
            <person name="Shea T."/>
            <person name="Sisk P."/>
            <person name="Sykes S."/>
            <person name="Wortman J."/>
            <person name="Nusbaum C."/>
            <person name="Birren B."/>
        </authorList>
    </citation>
    <scope>NUCLEOTIDE SEQUENCE [LARGE SCALE GENOMIC DNA]</scope>
    <source>
        <strain evidence="12 15">CM2</strain>
    </source>
</reference>
<dbReference type="GO" id="GO:0005886">
    <property type="term" value="C:plasma membrane"/>
    <property type="evidence" value="ECO:0007669"/>
    <property type="project" value="UniProtKB-SubCell"/>
</dbReference>
<keyword evidence="7 10" id="KW-0472">Membrane</keyword>
<evidence type="ECO:0000256" key="7">
    <source>
        <dbReference type="ARBA" id="ARBA00023136"/>
    </source>
</evidence>
<evidence type="ECO:0000256" key="5">
    <source>
        <dbReference type="ARBA" id="ARBA00022927"/>
    </source>
</evidence>
<dbReference type="InterPro" id="IPR047196">
    <property type="entry name" value="YidC_ALB_C"/>
</dbReference>
<comment type="subcellular location">
    <subcellularLocation>
        <location evidence="1">Cell membrane</location>
        <topology evidence="1">Multi-pass membrane protein</topology>
    </subcellularLocation>
    <subcellularLocation>
        <location evidence="9">Membrane</location>
        <topology evidence="9">Multi-pass membrane protein</topology>
    </subcellularLocation>
</comment>